<dbReference type="Pfam" id="PF07587">
    <property type="entry name" value="PSD1"/>
    <property type="match status" value="1"/>
</dbReference>
<dbReference type="EMBL" id="GU474890">
    <property type="protein sequence ID" value="ADI18500.1"/>
    <property type="molecule type" value="Genomic_DNA"/>
</dbReference>
<proteinExistence type="predicted"/>
<evidence type="ECO:0008006" key="4">
    <source>
        <dbReference type="Google" id="ProtNLM"/>
    </source>
</evidence>
<dbReference type="InterPro" id="IPR011444">
    <property type="entry name" value="DUF1549"/>
</dbReference>
<sequence>MRARIFSVVLWTAIVIHVMAADVEKTAPHWAYLTAQRPSLPKTNSSWPRNAIDFFILHKLREQNLEPSSEAAPGQLLRRAHLDLIGLPPAPEVVDQFLANPSDTAYEEIVDGLLKSPRYGERWARPWLDLARYADSNGFQADQLRDSWAYRDWVIDALNAGMPFNQFVIEQIAGDLLPSATVTQRIATGFHRTPTCNVEAGVHPEENRVNQVVDRVNTTSTVFLGTTLECAQCHDHKYDPFSMKDYYSLFAFFNNTPLEVKQEGKGVTWNFYGPKMDMPMSAAQQTKLDELNKKQAAQKIALEELRTKLKSGQVAWEKRTSELLENTPQWSVLAIETFSATGEPTHKLQEDGSVLVSGKNPDKSTYTITTRPGLKKITAIRLEGLTDSSMHKNGPGRNRAPVTNPNFILNSFNVATDGKPVKLVSVSSSISQKNWHINGTIDDNPKTGWGINPAFGKKAWAIFKLAKPLELAPDARLVFTLAQDYGGSRTIGRPRLSGIAGEAVGLTVPANIAAILHKFKRTKSEKSELEKYHLASNPELKKLELQVLALDKQIKAVKPANTLVMAELENPRVTSVMLRGEYLNPGKRVVSTTPSILHPMQKDLPRNRLGLAKWLVDPANPLIGRVTVNRWWAELMGRGIVSTQEDFGTQSEPPTHPALLDWLAVEFVERGWSMKHIHKLIVMSATYRQHSRVTPELLEKDASNKFYARAPRLRMSAEMIRDNALTISGLLSAKMHGPPIYPPQPGGIWRHVGRNAPKFNVATNEDRFRRGVYVVWRRSAPYVSFVNFDAPDRTACVVNRSRTNTPLQALTLMNDEAYVEMTLAFAGRILTENKGNAEARILYAYKTAFARIPRPAETAYLKALLLKRHAIFEKNPKAAQTLIAGVKGWKVPEGIDAGELAAWFYLTNILMNLDETITKG</sequence>
<evidence type="ECO:0000259" key="2">
    <source>
        <dbReference type="Pfam" id="PF07587"/>
    </source>
</evidence>
<dbReference type="Pfam" id="PF07583">
    <property type="entry name" value="PSCyt2"/>
    <property type="match status" value="1"/>
</dbReference>
<name>E0XVQ9_9BACT</name>
<dbReference type="PANTHER" id="PTHR35889:SF3">
    <property type="entry name" value="F-BOX DOMAIN-CONTAINING PROTEIN"/>
    <property type="match status" value="1"/>
</dbReference>
<feature type="domain" description="DUF1549" evidence="1">
    <location>
        <begin position="52"/>
        <end position="256"/>
    </location>
</feature>
<dbReference type="AlphaFoldDB" id="E0XVQ9"/>
<evidence type="ECO:0000259" key="1">
    <source>
        <dbReference type="Pfam" id="PF07583"/>
    </source>
</evidence>
<reference evidence="3" key="1">
    <citation type="journal article" date="2011" name="Environ. Microbiol.">
        <title>Time-series analyses of Monterey Bay coastal microbial picoplankton using a 'genome proxy' microarray.</title>
        <authorList>
            <person name="Rich V.I."/>
            <person name="Pham V.D."/>
            <person name="Eppley J."/>
            <person name="Shi Y."/>
            <person name="DeLong E.F."/>
        </authorList>
    </citation>
    <scope>NUCLEOTIDE SEQUENCE</scope>
</reference>
<protein>
    <recommendedName>
        <fullName evidence="4">DUF1553 domain-containing protein</fullName>
    </recommendedName>
</protein>
<organism evidence="3">
    <name type="scientific">uncultured Verrucomicrobiales bacterium HF4000_13K17</name>
    <dbReference type="NCBI Taxonomy" id="710998"/>
    <lineage>
        <taxon>Bacteria</taxon>
        <taxon>Pseudomonadati</taxon>
        <taxon>Verrucomicrobiota</taxon>
        <taxon>Verrucomicrobiia</taxon>
        <taxon>Verrucomicrobiales</taxon>
        <taxon>environmental samples</taxon>
    </lineage>
</organism>
<accession>E0XVQ9</accession>
<dbReference type="PANTHER" id="PTHR35889">
    <property type="entry name" value="CYCLOINULO-OLIGOSACCHARIDE FRUCTANOTRANSFERASE-RELATED"/>
    <property type="match status" value="1"/>
</dbReference>
<dbReference type="InterPro" id="IPR022655">
    <property type="entry name" value="DUF1553"/>
</dbReference>
<feature type="domain" description="DUF1553" evidence="2">
    <location>
        <begin position="607"/>
        <end position="864"/>
    </location>
</feature>
<evidence type="ECO:0000313" key="3">
    <source>
        <dbReference type="EMBL" id="ADI18500.1"/>
    </source>
</evidence>